<proteinExistence type="predicted"/>
<sequence length="118" mass="13047">MRRVEAMQSNTSARAASLVLRALWLVRSIFSDEKMRSIAELSRTFPARLMEQVMPLSAGRRWNCAQVALRPLVRVMQRCGSLAAAPDGHHHGVHDQPGIPPGLHWPARHAAGHCRGLA</sequence>
<keyword evidence="2" id="KW-1185">Reference proteome</keyword>
<gene>
    <name evidence="1" type="ORF">CCR87_13060</name>
</gene>
<evidence type="ECO:0000313" key="2">
    <source>
        <dbReference type="Proteomes" id="UP000706333"/>
    </source>
</evidence>
<name>A0A934TMI7_9RHOB</name>
<evidence type="ECO:0000313" key="1">
    <source>
        <dbReference type="EMBL" id="MBK5928251.1"/>
    </source>
</evidence>
<organism evidence="1 2">
    <name type="scientific">Rhodobaculum claviforme</name>
    <dbReference type="NCBI Taxonomy" id="1549854"/>
    <lineage>
        <taxon>Bacteria</taxon>
        <taxon>Pseudomonadati</taxon>
        <taxon>Pseudomonadota</taxon>
        <taxon>Alphaproteobacteria</taxon>
        <taxon>Rhodobacterales</taxon>
        <taxon>Paracoccaceae</taxon>
        <taxon>Rhodobaculum</taxon>
    </lineage>
</organism>
<dbReference type="EMBL" id="NHSD01000296">
    <property type="protein sequence ID" value="MBK5928251.1"/>
    <property type="molecule type" value="Genomic_DNA"/>
</dbReference>
<dbReference type="AlphaFoldDB" id="A0A934TMI7"/>
<dbReference type="Proteomes" id="UP000706333">
    <property type="component" value="Unassembled WGS sequence"/>
</dbReference>
<comment type="caution">
    <text evidence="1">The sequence shown here is derived from an EMBL/GenBank/DDBJ whole genome shotgun (WGS) entry which is preliminary data.</text>
</comment>
<accession>A0A934TMI7</accession>
<protein>
    <submittedName>
        <fullName evidence="1">Uncharacterized protein</fullName>
    </submittedName>
</protein>
<reference evidence="1" key="2">
    <citation type="journal article" date="2020" name="Microorganisms">
        <title>Osmotic Adaptation and Compatible Solute Biosynthesis of Phototrophic Bacteria as Revealed from Genome Analyses.</title>
        <authorList>
            <person name="Imhoff J.F."/>
            <person name="Rahn T."/>
            <person name="Kunzel S."/>
            <person name="Keller A."/>
            <person name="Neulinger S.C."/>
        </authorList>
    </citation>
    <scope>NUCLEOTIDE SEQUENCE</scope>
    <source>
        <strain evidence="1">LMG 28126</strain>
    </source>
</reference>
<reference evidence="1" key="1">
    <citation type="submission" date="2017-05" db="EMBL/GenBank/DDBJ databases">
        <authorList>
            <person name="Imhoff J.F."/>
            <person name="Rahn T."/>
            <person name="Kuenzel S."/>
            <person name="Neulinger S.C."/>
        </authorList>
    </citation>
    <scope>NUCLEOTIDE SEQUENCE</scope>
    <source>
        <strain evidence="1">LMG 28126</strain>
    </source>
</reference>